<keyword evidence="1" id="KW-0479">Metal-binding</keyword>
<dbReference type="Proteomes" id="UP000248536">
    <property type="component" value="Chromosome"/>
</dbReference>
<protein>
    <submittedName>
        <fullName evidence="5">Putative metallophosphoesterase</fullName>
    </submittedName>
</protein>
<dbReference type="Gene3D" id="3.60.21.10">
    <property type="match status" value="1"/>
</dbReference>
<dbReference type="AlphaFoldDB" id="A0A2Z4LTN1"/>
<dbReference type="InterPro" id="IPR029052">
    <property type="entry name" value="Metallo-depent_PP-like"/>
</dbReference>
<keyword evidence="3" id="KW-1133">Transmembrane helix</keyword>
<evidence type="ECO:0000313" key="6">
    <source>
        <dbReference type="Proteomes" id="UP000248536"/>
    </source>
</evidence>
<keyword evidence="3" id="KW-0812">Transmembrane</keyword>
<evidence type="ECO:0000259" key="4">
    <source>
        <dbReference type="Pfam" id="PF00149"/>
    </source>
</evidence>
<dbReference type="RefSeq" id="WP_112378510.1">
    <property type="nucleotide sequence ID" value="NZ_CP030104.1"/>
</dbReference>
<dbReference type="SUPFAM" id="SSF56300">
    <property type="entry name" value="Metallo-dependent phosphatases"/>
    <property type="match status" value="1"/>
</dbReference>
<reference evidence="5 6" key="1">
    <citation type="submission" date="2018-06" db="EMBL/GenBank/DDBJ databases">
        <title>Spongiibacterium sp. HME9304 Genome sequencing and assembly.</title>
        <authorList>
            <person name="Kang H."/>
            <person name="Kim H."/>
            <person name="Joh K."/>
        </authorList>
    </citation>
    <scope>NUCLEOTIDE SEQUENCE [LARGE SCALE GENOMIC DNA]</scope>
    <source>
        <strain evidence="5 6">HME9304</strain>
    </source>
</reference>
<dbReference type="OrthoDB" id="9780884at2"/>
<proteinExistence type="predicted"/>
<dbReference type="GO" id="GO:0009245">
    <property type="term" value="P:lipid A biosynthetic process"/>
    <property type="evidence" value="ECO:0007669"/>
    <property type="project" value="TreeGrafter"/>
</dbReference>
<accession>A0A2Z4LTN1</accession>
<dbReference type="InterPro" id="IPR051158">
    <property type="entry name" value="Metallophosphoesterase_sf"/>
</dbReference>
<keyword evidence="3" id="KW-0472">Membrane</keyword>
<dbReference type="GO" id="GO:0008758">
    <property type="term" value="F:UDP-2,3-diacylglucosamine hydrolase activity"/>
    <property type="evidence" value="ECO:0007669"/>
    <property type="project" value="TreeGrafter"/>
</dbReference>
<dbReference type="PANTHER" id="PTHR31302">
    <property type="entry name" value="TRANSMEMBRANE PROTEIN WITH METALLOPHOSPHOESTERASE DOMAIN-RELATED"/>
    <property type="match status" value="1"/>
</dbReference>
<feature type="transmembrane region" description="Helical" evidence="3">
    <location>
        <begin position="62"/>
        <end position="84"/>
    </location>
</feature>
<feature type="transmembrane region" description="Helical" evidence="3">
    <location>
        <begin position="31"/>
        <end position="50"/>
    </location>
</feature>
<evidence type="ECO:0000313" key="5">
    <source>
        <dbReference type="EMBL" id="AWX45089.1"/>
    </source>
</evidence>
<sequence>MRIFIAITFLVFAYYTFQAIRTLVKNSVVRIIYWVLIAVVLTYFVFEIALDISNVFIIHEKLMGFALFLALYIFLMLTSFSMLFEDIVRFGNALIKMRKSETFTIPSRRGFISKFALGIAAIPFSTLVYSIYKGRYNFRIFDYLLTFEDLPQNFNDYKIVHISDFHCGGLDNYDEVRNAIKLINDQQADMILFTGDFVDRRANEIDDWKSLFSSLKAKDGKYSILGNHDYANYVDWPTLEEKQADFELLKRHQKEMGFDLLCNENRILSKNGQNLSLIGVEYWGYDSLLREGDLDQAFSGLETESFKIVMTHDPTHWQYRVVDHEVHIPLTLCGHTHGMQFGIEVPGKFKWTPVRHGFKYWAGLYKEKNQYLNVNRGFGYAGFPGRLGIWPEISVITLKKSNS</sequence>
<dbReference type="GO" id="GO:0016020">
    <property type="term" value="C:membrane"/>
    <property type="evidence" value="ECO:0007669"/>
    <property type="project" value="GOC"/>
</dbReference>
<dbReference type="InterPro" id="IPR004843">
    <property type="entry name" value="Calcineurin-like_PHP"/>
</dbReference>
<dbReference type="GO" id="GO:0046872">
    <property type="term" value="F:metal ion binding"/>
    <property type="evidence" value="ECO:0007669"/>
    <property type="project" value="UniProtKB-KW"/>
</dbReference>
<dbReference type="KEGG" id="spon:HME9304_02098"/>
<dbReference type="CDD" id="cd07385">
    <property type="entry name" value="MPP_YkuE_C"/>
    <property type="match status" value="1"/>
</dbReference>
<dbReference type="Pfam" id="PF00149">
    <property type="entry name" value="Metallophos"/>
    <property type="match status" value="1"/>
</dbReference>
<organism evidence="5 6">
    <name type="scientific">Flagellimonas maritima</name>
    <dbReference type="NCBI Taxonomy" id="1383885"/>
    <lineage>
        <taxon>Bacteria</taxon>
        <taxon>Pseudomonadati</taxon>
        <taxon>Bacteroidota</taxon>
        <taxon>Flavobacteriia</taxon>
        <taxon>Flavobacteriales</taxon>
        <taxon>Flavobacteriaceae</taxon>
        <taxon>Flagellimonas</taxon>
    </lineage>
</organism>
<feature type="domain" description="Calcineurin-like phosphoesterase" evidence="4">
    <location>
        <begin position="158"/>
        <end position="338"/>
    </location>
</feature>
<dbReference type="PANTHER" id="PTHR31302:SF31">
    <property type="entry name" value="PHOSPHODIESTERASE YAEI"/>
    <property type="match status" value="1"/>
</dbReference>
<dbReference type="EMBL" id="CP030104">
    <property type="protein sequence ID" value="AWX45089.1"/>
    <property type="molecule type" value="Genomic_DNA"/>
</dbReference>
<evidence type="ECO:0000256" key="1">
    <source>
        <dbReference type="ARBA" id="ARBA00022723"/>
    </source>
</evidence>
<keyword evidence="6" id="KW-1185">Reference proteome</keyword>
<evidence type="ECO:0000256" key="3">
    <source>
        <dbReference type="SAM" id="Phobius"/>
    </source>
</evidence>
<name>A0A2Z4LTN1_9FLAO</name>
<keyword evidence="2" id="KW-0378">Hydrolase</keyword>
<feature type="transmembrane region" description="Helical" evidence="3">
    <location>
        <begin position="111"/>
        <end position="132"/>
    </location>
</feature>
<evidence type="ECO:0000256" key="2">
    <source>
        <dbReference type="ARBA" id="ARBA00022801"/>
    </source>
</evidence>
<gene>
    <name evidence="5" type="ORF">HME9304_02098</name>
</gene>